<dbReference type="Gene3D" id="2.60.40.1510">
    <property type="entry name" value="ntegrin, alpha v. Chain A, domain 3"/>
    <property type="match status" value="1"/>
</dbReference>
<evidence type="ECO:0000256" key="16">
    <source>
        <dbReference type="RuleBase" id="RU003762"/>
    </source>
</evidence>
<dbReference type="Gene3D" id="2.130.10.130">
    <property type="entry name" value="Integrin alpha, N-terminal"/>
    <property type="match status" value="1"/>
</dbReference>
<dbReference type="SMART" id="SM00191">
    <property type="entry name" value="Int_alpha"/>
    <property type="match status" value="4"/>
</dbReference>
<keyword evidence="5" id="KW-0732">Signal</keyword>
<dbReference type="PROSITE" id="PS50234">
    <property type="entry name" value="VWFA"/>
    <property type="match status" value="1"/>
</dbReference>
<dbReference type="Pfam" id="PF01839">
    <property type="entry name" value="FG-GAP"/>
    <property type="match status" value="2"/>
</dbReference>
<evidence type="ECO:0000313" key="18">
    <source>
        <dbReference type="Ensembl" id="ENSCABP00000030763.1"/>
    </source>
</evidence>
<evidence type="ECO:0000256" key="9">
    <source>
        <dbReference type="ARBA" id="ARBA00022989"/>
    </source>
</evidence>
<dbReference type="Ensembl" id="ENSCABT00000033718.1">
    <property type="protein sequence ID" value="ENSCABP00000030763.1"/>
    <property type="gene ID" value="ENSCABG00000022486.1"/>
</dbReference>
<dbReference type="AlphaFoldDB" id="A0A8C0JD41"/>
<dbReference type="SUPFAM" id="SSF69179">
    <property type="entry name" value="Integrin domains"/>
    <property type="match status" value="1"/>
</dbReference>
<evidence type="ECO:0000256" key="5">
    <source>
        <dbReference type="ARBA" id="ARBA00022729"/>
    </source>
</evidence>
<keyword evidence="3" id="KW-0812">Transmembrane</keyword>
<dbReference type="SUPFAM" id="SSF69318">
    <property type="entry name" value="Integrin alpha N-terminal domain"/>
    <property type="match status" value="1"/>
</dbReference>
<keyword evidence="8 16" id="KW-0130">Cell adhesion</keyword>
<dbReference type="PROSITE" id="PS51470">
    <property type="entry name" value="FG_GAP"/>
    <property type="match status" value="3"/>
</dbReference>
<organism evidence="18 19">
    <name type="scientific">Chelonoidis abingdonii</name>
    <name type="common">Abingdon island giant tortoise</name>
    <name type="synonym">Testudo abingdonii</name>
    <dbReference type="NCBI Taxonomy" id="106734"/>
    <lineage>
        <taxon>Eukaryota</taxon>
        <taxon>Metazoa</taxon>
        <taxon>Chordata</taxon>
        <taxon>Craniata</taxon>
        <taxon>Vertebrata</taxon>
        <taxon>Euteleostomi</taxon>
        <taxon>Archelosauria</taxon>
        <taxon>Testudinata</taxon>
        <taxon>Testudines</taxon>
        <taxon>Cryptodira</taxon>
        <taxon>Durocryptodira</taxon>
        <taxon>Testudinoidea</taxon>
        <taxon>Testudinidae</taxon>
        <taxon>Chelonoidis</taxon>
    </lineage>
</organism>
<dbReference type="InterPro" id="IPR013519">
    <property type="entry name" value="Int_alpha_beta-p"/>
</dbReference>
<dbReference type="Proteomes" id="UP000694404">
    <property type="component" value="Unplaced"/>
</dbReference>
<evidence type="ECO:0000256" key="10">
    <source>
        <dbReference type="ARBA" id="ARBA00023037"/>
    </source>
</evidence>
<dbReference type="InterPro" id="IPR013517">
    <property type="entry name" value="FG-GAP"/>
</dbReference>
<dbReference type="GeneTree" id="ENSGT00940000161532"/>
<dbReference type="InterPro" id="IPR002035">
    <property type="entry name" value="VWF_A"/>
</dbReference>
<dbReference type="GO" id="GO:0033627">
    <property type="term" value="P:cell adhesion mediated by integrin"/>
    <property type="evidence" value="ECO:0007669"/>
    <property type="project" value="TreeGrafter"/>
</dbReference>
<dbReference type="GO" id="GO:0098609">
    <property type="term" value="P:cell-cell adhesion"/>
    <property type="evidence" value="ECO:0007669"/>
    <property type="project" value="TreeGrafter"/>
</dbReference>
<feature type="domain" description="VWFA" evidence="17">
    <location>
        <begin position="1"/>
        <end position="155"/>
    </location>
</feature>
<gene>
    <name evidence="18" type="primary">ITGAE</name>
</gene>
<keyword evidence="13 16" id="KW-0675">Receptor</keyword>
<keyword evidence="19" id="KW-1185">Reference proteome</keyword>
<keyword evidence="7" id="KW-0106">Calcium</keyword>
<keyword evidence="12" id="KW-1015">Disulfide bond</keyword>
<proteinExistence type="inferred from homology"/>
<evidence type="ECO:0000256" key="6">
    <source>
        <dbReference type="ARBA" id="ARBA00022737"/>
    </source>
</evidence>
<evidence type="ECO:0000256" key="15">
    <source>
        <dbReference type="PROSITE-ProRule" id="PRU00803"/>
    </source>
</evidence>
<dbReference type="InterPro" id="IPR048285">
    <property type="entry name" value="Integrin_alpha_Ig-like_2"/>
</dbReference>
<feature type="repeat" description="FG-GAP" evidence="15">
    <location>
        <begin position="263"/>
        <end position="323"/>
    </location>
</feature>
<evidence type="ECO:0000256" key="12">
    <source>
        <dbReference type="ARBA" id="ARBA00023157"/>
    </source>
</evidence>
<keyword evidence="9" id="KW-1133">Transmembrane helix</keyword>
<keyword evidence="14" id="KW-0325">Glycoprotein</keyword>
<dbReference type="Pfam" id="PF00092">
    <property type="entry name" value="VWA"/>
    <property type="match status" value="1"/>
</dbReference>
<dbReference type="InterPro" id="IPR036465">
    <property type="entry name" value="vWFA_dom_sf"/>
</dbReference>
<keyword evidence="10 16" id="KW-0401">Integrin</keyword>
<dbReference type="GO" id="GO:0007160">
    <property type="term" value="P:cell-matrix adhesion"/>
    <property type="evidence" value="ECO:0007669"/>
    <property type="project" value="TreeGrafter"/>
</dbReference>
<evidence type="ECO:0000256" key="14">
    <source>
        <dbReference type="ARBA" id="ARBA00023180"/>
    </source>
</evidence>
<dbReference type="PANTHER" id="PTHR23220">
    <property type="entry name" value="INTEGRIN ALPHA"/>
    <property type="match status" value="1"/>
</dbReference>
<dbReference type="Gene3D" id="3.40.50.410">
    <property type="entry name" value="von Willebrand factor, type A domain"/>
    <property type="match status" value="1"/>
</dbReference>
<dbReference type="GO" id="GO:0008305">
    <property type="term" value="C:integrin complex"/>
    <property type="evidence" value="ECO:0007669"/>
    <property type="project" value="InterPro"/>
</dbReference>
<dbReference type="SUPFAM" id="SSF53300">
    <property type="entry name" value="vWA-like"/>
    <property type="match status" value="1"/>
</dbReference>
<feature type="repeat" description="FG-GAP" evidence="15">
    <location>
        <begin position="329"/>
        <end position="381"/>
    </location>
</feature>
<dbReference type="GO" id="GO:0007229">
    <property type="term" value="P:integrin-mediated signaling pathway"/>
    <property type="evidence" value="ECO:0007669"/>
    <property type="project" value="UniProtKB-KW"/>
</dbReference>
<reference evidence="18" key="2">
    <citation type="submission" date="2025-09" db="UniProtKB">
        <authorList>
            <consortium name="Ensembl"/>
        </authorList>
    </citation>
    <scope>IDENTIFICATION</scope>
</reference>
<dbReference type="PRINTS" id="PR01185">
    <property type="entry name" value="INTEGRINA"/>
</dbReference>
<protein>
    <submittedName>
        <fullName evidence="18">Integrin subunit alpha E</fullName>
    </submittedName>
</protein>
<comment type="subcellular location">
    <subcellularLocation>
        <location evidence="1 16">Membrane</location>
        <topology evidence="1 16">Single-pass type I membrane protein</topology>
    </subcellularLocation>
</comment>
<dbReference type="GO" id="GO:0005178">
    <property type="term" value="F:integrin binding"/>
    <property type="evidence" value="ECO:0007669"/>
    <property type="project" value="TreeGrafter"/>
</dbReference>
<keyword evidence="4" id="KW-0479">Metal-binding</keyword>
<keyword evidence="11" id="KW-0472">Membrane</keyword>
<evidence type="ECO:0000256" key="11">
    <source>
        <dbReference type="ARBA" id="ARBA00023136"/>
    </source>
</evidence>
<dbReference type="PANTHER" id="PTHR23220:SF79">
    <property type="entry name" value="INTEGRIN ALPHA-E"/>
    <property type="match status" value="1"/>
</dbReference>
<name>A0A8C0JD41_CHEAB</name>
<sequence length="777" mass="86595">MMKVFYEKCFECDFALVQYGSDIRTEFNLRDSWNTNATLQKVQNVTQLWNVTKTASAIQHVLDSIFNESQGSQKNAAKIMVVLTDGEIFLDPMNLTTVINSPKMARIDRYAIGVGEAFNKSNALSELRLIASDPDESHLFRVTNYSALDGLLSTLQQKIIAIEGEGKPLYLLAQTGFSAQILDKQHILVGAVGAYDWSGGVLLYDWVTKTAAFLNESKEATEAKYGYLGYSVAVVNAQDGAWYVAGAPQHSMTGKVLVFKKDGSKQILQGDQVGSYFGSELCSVDVNQDGETDYLLVGAPLYHIHGEEGRVYVYQLKVKTLSSAIPSAFARFGFTVASIGDISKDGYVDVAVGAPLEDRLLDSSTFGSIYIYNGDENGIRSTFSQRIRAAEVAPGLQYFGQSIDGGFDFTDDGLIDITVGSFGNVTVLRSRPVVRFDVTMRFTPERIFVFHNNSIITAEFPIYLSCLHIFLNFVLLQPCDYDCFSSITLKVSYQLSHSNENMDHPAPMLDIYQEPEAYFQVPYKKDCNNKAICAANLTLRSQTQKKLVVGDTKELTMDISLVNSGDDSYMTTMVLKYPRNLQFKKMIPKVRSWSGCLVQNQDGKGLPGSESIAHFSVIWQLDEALFPDQTANITINPQDIAMGVIVSPVVGILFFHLPIDIKLVVTSSLEQLFPIFLHPRESVIYDVYMNSFCGDCINCSIQSITELFQVGFLHQNIPPMQVSVLKVQSLLCHSQRSSNLMEQDHEQLLFSKQVWPVIFRSVQFVIFVPGFQKMLGI</sequence>
<evidence type="ECO:0000256" key="13">
    <source>
        <dbReference type="ARBA" id="ARBA00023170"/>
    </source>
</evidence>
<dbReference type="Pfam" id="PF20805">
    <property type="entry name" value="Integrin_A_Ig_2"/>
    <property type="match status" value="1"/>
</dbReference>
<dbReference type="GO" id="GO:0046872">
    <property type="term" value="F:metal ion binding"/>
    <property type="evidence" value="ECO:0007669"/>
    <property type="project" value="UniProtKB-KW"/>
</dbReference>
<evidence type="ECO:0000313" key="19">
    <source>
        <dbReference type="Proteomes" id="UP000694404"/>
    </source>
</evidence>
<evidence type="ECO:0000256" key="7">
    <source>
        <dbReference type="ARBA" id="ARBA00022837"/>
    </source>
</evidence>
<dbReference type="GO" id="GO:0009897">
    <property type="term" value="C:external side of plasma membrane"/>
    <property type="evidence" value="ECO:0007669"/>
    <property type="project" value="TreeGrafter"/>
</dbReference>
<evidence type="ECO:0000256" key="8">
    <source>
        <dbReference type="ARBA" id="ARBA00022889"/>
    </source>
</evidence>
<accession>A0A8C0JD41</accession>
<reference evidence="18" key="1">
    <citation type="submission" date="2025-08" db="UniProtKB">
        <authorList>
            <consortium name="Ensembl"/>
        </authorList>
    </citation>
    <scope>IDENTIFICATION</scope>
</reference>
<dbReference type="InterPro" id="IPR032695">
    <property type="entry name" value="Integrin_dom_sf"/>
</dbReference>
<evidence type="ECO:0000259" key="17">
    <source>
        <dbReference type="PROSITE" id="PS50234"/>
    </source>
</evidence>
<evidence type="ECO:0000256" key="3">
    <source>
        <dbReference type="ARBA" id="ARBA00022692"/>
    </source>
</evidence>
<dbReference type="SMART" id="SM00327">
    <property type="entry name" value="VWA"/>
    <property type="match status" value="1"/>
</dbReference>
<dbReference type="InterPro" id="IPR028994">
    <property type="entry name" value="Integrin_alpha_N"/>
</dbReference>
<evidence type="ECO:0000256" key="2">
    <source>
        <dbReference type="ARBA" id="ARBA00008054"/>
    </source>
</evidence>
<feature type="repeat" description="FG-GAP" evidence="15">
    <location>
        <begin position="385"/>
        <end position="445"/>
    </location>
</feature>
<comment type="similarity">
    <text evidence="2 16">Belongs to the integrin alpha chain family.</text>
</comment>
<keyword evidence="6" id="KW-0677">Repeat</keyword>
<evidence type="ECO:0000256" key="1">
    <source>
        <dbReference type="ARBA" id="ARBA00004479"/>
    </source>
</evidence>
<dbReference type="InterPro" id="IPR000413">
    <property type="entry name" value="Integrin_alpha"/>
</dbReference>
<evidence type="ECO:0000256" key="4">
    <source>
        <dbReference type="ARBA" id="ARBA00022723"/>
    </source>
</evidence>